<proteinExistence type="predicted"/>
<dbReference type="SMART" id="SM00198">
    <property type="entry name" value="SCP"/>
    <property type="match status" value="2"/>
</dbReference>
<dbReference type="InterPro" id="IPR001283">
    <property type="entry name" value="CRISP-related"/>
</dbReference>
<dbReference type="InterPro" id="IPR035940">
    <property type="entry name" value="CAP_sf"/>
</dbReference>
<dbReference type="InterPro" id="IPR014044">
    <property type="entry name" value="CAP_dom"/>
</dbReference>
<name>A0A0B1TGJ9_OESDE</name>
<dbReference type="Proteomes" id="UP000053660">
    <property type="component" value="Unassembled WGS sequence"/>
</dbReference>
<organism evidence="2 3">
    <name type="scientific">Oesophagostomum dentatum</name>
    <name type="common">Nodular worm</name>
    <dbReference type="NCBI Taxonomy" id="61180"/>
    <lineage>
        <taxon>Eukaryota</taxon>
        <taxon>Metazoa</taxon>
        <taxon>Ecdysozoa</taxon>
        <taxon>Nematoda</taxon>
        <taxon>Chromadorea</taxon>
        <taxon>Rhabditida</taxon>
        <taxon>Rhabditina</taxon>
        <taxon>Rhabditomorpha</taxon>
        <taxon>Strongyloidea</taxon>
        <taxon>Strongylidae</taxon>
        <taxon>Oesophagostomum</taxon>
    </lineage>
</organism>
<accession>A0A0B1TGJ9</accession>
<sequence length="412" mass="44552">MCSEAPGMTDDVRLAFLTRHNSLRSTLALGGVKNGNNTNDTMLRKANKMPMLAYCCELEKTAYERANLCGNIGSSIADVAENSQSYTINLERTFETAAKQTVQKWWSEIQSAAPLEQIQNLYYTHLGINSFAKIASDLTTGVGCAIVRCTGLLNVVCHYKTTLANAVKLYSPGITCRKCPEGEISCTNGLCPVTEGQCPTPTTTPAATTTPAPPNNICPNNVGMTDSVRTAVLDKHNALRSALALGTVTNGKTGKLCRKASKMPRLTYNCDLEKSAYERAELCSSLSSVAVPDGVSENSLNFTTRLDKRTLEKAGEAAANMWWSELSLLEDGLEQIQNLYYTHQGINSFAKIASDLTTQVGCAVKRCTGSINVVCHYNTTLTNAVKLYTCGPSCRKCPEDKGYCYIGMCSAP</sequence>
<protein>
    <submittedName>
        <fullName evidence="2">SCP-like protein</fullName>
    </submittedName>
</protein>
<evidence type="ECO:0000313" key="3">
    <source>
        <dbReference type="Proteomes" id="UP000053660"/>
    </source>
</evidence>
<feature type="domain" description="SCP" evidence="1">
    <location>
        <begin position="11"/>
        <end position="162"/>
    </location>
</feature>
<dbReference type="SUPFAM" id="SSF55797">
    <property type="entry name" value="PR-1-like"/>
    <property type="match status" value="2"/>
</dbReference>
<dbReference type="AlphaFoldDB" id="A0A0B1TGJ9"/>
<dbReference type="OrthoDB" id="414826at2759"/>
<keyword evidence="3" id="KW-1185">Reference proteome</keyword>
<evidence type="ECO:0000259" key="1">
    <source>
        <dbReference type="SMART" id="SM00198"/>
    </source>
</evidence>
<reference evidence="2 3" key="1">
    <citation type="submission" date="2014-03" db="EMBL/GenBank/DDBJ databases">
        <title>Draft genome of the hookworm Oesophagostomum dentatum.</title>
        <authorList>
            <person name="Mitreva M."/>
        </authorList>
    </citation>
    <scope>NUCLEOTIDE SEQUENCE [LARGE SCALE GENOMIC DNA]</scope>
    <source>
        <strain evidence="2 3">OD-Hann</strain>
    </source>
</reference>
<dbReference type="Gene3D" id="3.40.33.10">
    <property type="entry name" value="CAP"/>
    <property type="match status" value="2"/>
</dbReference>
<dbReference type="Pfam" id="PF00188">
    <property type="entry name" value="CAP"/>
    <property type="match status" value="2"/>
</dbReference>
<feature type="domain" description="SCP" evidence="1">
    <location>
        <begin position="227"/>
        <end position="381"/>
    </location>
</feature>
<gene>
    <name evidence="2" type="ORF">OESDEN_03633</name>
</gene>
<dbReference type="EMBL" id="KN549677">
    <property type="protein sequence ID" value="KHJ96399.1"/>
    <property type="molecule type" value="Genomic_DNA"/>
</dbReference>
<dbReference type="PANTHER" id="PTHR10334">
    <property type="entry name" value="CYSTEINE-RICH SECRETORY PROTEIN-RELATED"/>
    <property type="match status" value="1"/>
</dbReference>
<evidence type="ECO:0000313" key="2">
    <source>
        <dbReference type="EMBL" id="KHJ96399.1"/>
    </source>
</evidence>
<dbReference type="CDD" id="cd05380">
    <property type="entry name" value="CAP_euk"/>
    <property type="match status" value="2"/>
</dbReference>